<evidence type="ECO:0000313" key="3">
    <source>
        <dbReference type="Proteomes" id="UP001139648"/>
    </source>
</evidence>
<proteinExistence type="predicted"/>
<name>A0A9X2GUU1_9ACTN</name>
<reference evidence="2" key="1">
    <citation type="submission" date="2022-06" db="EMBL/GenBank/DDBJ databases">
        <title>Sequencing the genomes of 1000 actinobacteria strains.</title>
        <authorList>
            <person name="Klenk H.-P."/>
        </authorList>
    </citation>
    <scope>NUCLEOTIDE SEQUENCE</scope>
    <source>
        <strain evidence="2">DSM 46694</strain>
    </source>
</reference>
<protein>
    <submittedName>
        <fullName evidence="2">Uncharacterized protein</fullName>
    </submittedName>
</protein>
<accession>A0A9X2GUU1</accession>
<feature type="coiled-coil region" evidence="1">
    <location>
        <begin position="32"/>
        <end position="66"/>
    </location>
</feature>
<gene>
    <name evidence="2" type="ORF">HD597_011277</name>
</gene>
<comment type="caution">
    <text evidence="2">The sequence shown here is derived from an EMBL/GenBank/DDBJ whole genome shotgun (WGS) entry which is preliminary data.</text>
</comment>
<dbReference type="EMBL" id="JAMZEB010000002">
    <property type="protein sequence ID" value="MCP2364257.1"/>
    <property type="molecule type" value="Genomic_DNA"/>
</dbReference>
<dbReference type="Proteomes" id="UP001139648">
    <property type="component" value="Unassembled WGS sequence"/>
</dbReference>
<sequence>MAATLLVSILVATAAGNAAWWWCRDRRQQACIRSLRRQRDHWRSRAQLAEEAMRTAADKATALEQRNRMLSDLIGEDRT</sequence>
<evidence type="ECO:0000313" key="2">
    <source>
        <dbReference type="EMBL" id="MCP2364257.1"/>
    </source>
</evidence>
<keyword evidence="1" id="KW-0175">Coiled coil</keyword>
<dbReference type="RefSeq" id="WP_253756542.1">
    <property type="nucleotide sequence ID" value="NZ_BAABKA010000012.1"/>
</dbReference>
<evidence type="ECO:0000256" key="1">
    <source>
        <dbReference type="SAM" id="Coils"/>
    </source>
</evidence>
<organism evidence="2 3">
    <name type="scientific">Nonomuraea thailandensis</name>
    <dbReference type="NCBI Taxonomy" id="1188745"/>
    <lineage>
        <taxon>Bacteria</taxon>
        <taxon>Bacillati</taxon>
        <taxon>Actinomycetota</taxon>
        <taxon>Actinomycetes</taxon>
        <taxon>Streptosporangiales</taxon>
        <taxon>Streptosporangiaceae</taxon>
        <taxon>Nonomuraea</taxon>
    </lineage>
</organism>
<keyword evidence="3" id="KW-1185">Reference proteome</keyword>
<dbReference type="AlphaFoldDB" id="A0A9X2GUU1"/>